<dbReference type="Gene3D" id="1.10.3670.10">
    <property type="entry name" value="Putative xylanase like domain"/>
    <property type="match status" value="1"/>
</dbReference>
<organism evidence="2 3">
    <name type="scientific">Candidatus Pantoea varia</name>
    <dbReference type="NCBI Taxonomy" id="1881036"/>
    <lineage>
        <taxon>Bacteria</taxon>
        <taxon>Pseudomonadati</taxon>
        <taxon>Pseudomonadota</taxon>
        <taxon>Gammaproteobacteria</taxon>
        <taxon>Enterobacterales</taxon>
        <taxon>Erwiniaceae</taxon>
        <taxon>Pantoea</taxon>
    </lineage>
</organism>
<name>A0A1I5GRP0_9GAMM</name>
<gene>
    <name evidence="2" type="ORF">SAMN05428971_3782</name>
</gene>
<evidence type="ECO:0000256" key="1">
    <source>
        <dbReference type="SAM" id="SignalP"/>
    </source>
</evidence>
<sequence length="269" mass="29422">MRVKPLLLLLITVCLSACASPDAAHYRAPDPAKGDSVPAILAQIPPASEQLQGDRISQISATFLGTPYQADTLIGSPDTPEALVINFNGVDCFTLLDYVQALSRSHDRASFEASLIQTRYAGGEVSYLKRRHFFTDWFAESPRNADDITRTLSPDAVTVVKQLNRQTGGKERLPGLGVIPRRITYIPARAITVQVLKQIQTGDYIGVYTPTQGLDVSHAGIAVRHDGRLWFRNASSLAANRKVVDAPFREYMRSKPGIVVLRAVPLTAP</sequence>
<dbReference type="Pfam" id="PF07313">
    <property type="entry name" value="AmiA-like"/>
    <property type="match status" value="1"/>
</dbReference>
<keyword evidence="1" id="KW-0732">Signal</keyword>
<dbReference type="RefSeq" id="WP_090966673.1">
    <property type="nucleotide sequence ID" value="NZ_FOVG01000005.1"/>
</dbReference>
<proteinExistence type="predicted"/>
<dbReference type="EMBL" id="FOVG01000005">
    <property type="protein sequence ID" value="SFO38560.1"/>
    <property type="molecule type" value="Genomic_DNA"/>
</dbReference>
<evidence type="ECO:0000313" key="2">
    <source>
        <dbReference type="EMBL" id="SFO38560.1"/>
    </source>
</evidence>
<reference evidence="3" key="1">
    <citation type="submission" date="2016-10" db="EMBL/GenBank/DDBJ databases">
        <authorList>
            <person name="Varghese N."/>
            <person name="Submissions S."/>
        </authorList>
    </citation>
    <scope>NUCLEOTIDE SEQUENCE [LARGE SCALE GENOMIC DNA]</scope>
    <source>
        <strain evidence="3">OV426</strain>
    </source>
</reference>
<dbReference type="Gene3D" id="2.30.260.10">
    <property type="entry name" value="putative xylanase like domain"/>
    <property type="match status" value="1"/>
</dbReference>
<feature type="signal peptide" evidence="1">
    <location>
        <begin position="1"/>
        <end position="19"/>
    </location>
</feature>
<accession>A0A1I5GRP0</accession>
<dbReference type="OrthoDB" id="9796191at2"/>
<evidence type="ECO:0000313" key="3">
    <source>
        <dbReference type="Proteomes" id="UP000198968"/>
    </source>
</evidence>
<dbReference type="InterPro" id="IPR010846">
    <property type="entry name" value="AmiA-like"/>
</dbReference>
<feature type="chain" id="PRO_5011590031" description="DUF1460 domain-containing protein" evidence="1">
    <location>
        <begin position="20"/>
        <end position="269"/>
    </location>
</feature>
<protein>
    <recommendedName>
        <fullName evidence="4">DUF1460 domain-containing protein</fullName>
    </recommendedName>
</protein>
<keyword evidence="3" id="KW-1185">Reference proteome</keyword>
<dbReference type="InterPro" id="IPR038765">
    <property type="entry name" value="Papain-like_cys_pep_sf"/>
</dbReference>
<dbReference type="SUPFAM" id="SSF54001">
    <property type="entry name" value="Cysteine proteinases"/>
    <property type="match status" value="1"/>
</dbReference>
<dbReference type="Proteomes" id="UP000198968">
    <property type="component" value="Unassembled WGS sequence"/>
</dbReference>
<dbReference type="AlphaFoldDB" id="A0A1I5GRP0"/>
<evidence type="ECO:0008006" key="4">
    <source>
        <dbReference type="Google" id="ProtNLM"/>
    </source>
</evidence>